<keyword evidence="3" id="KW-1185">Reference proteome</keyword>
<feature type="compositionally biased region" description="Polar residues" evidence="1">
    <location>
        <begin position="7"/>
        <end position="28"/>
    </location>
</feature>
<gene>
    <name evidence="2" type="ORF">ACFPZ4_03775</name>
</gene>
<evidence type="ECO:0008006" key="4">
    <source>
        <dbReference type="Google" id="ProtNLM"/>
    </source>
</evidence>
<evidence type="ECO:0000256" key="1">
    <source>
        <dbReference type="SAM" id="MobiDB-lite"/>
    </source>
</evidence>
<organism evidence="2 3">
    <name type="scientific">Micromonospora harpali</name>
    <dbReference type="NCBI Taxonomy" id="1490225"/>
    <lineage>
        <taxon>Bacteria</taxon>
        <taxon>Bacillati</taxon>
        <taxon>Actinomycetota</taxon>
        <taxon>Actinomycetes</taxon>
        <taxon>Micromonosporales</taxon>
        <taxon>Micromonosporaceae</taxon>
        <taxon>Micromonospora</taxon>
    </lineage>
</organism>
<evidence type="ECO:0000313" key="2">
    <source>
        <dbReference type="EMBL" id="MFC5940596.1"/>
    </source>
</evidence>
<protein>
    <recommendedName>
        <fullName evidence="4">Lipoprotein</fullName>
    </recommendedName>
</protein>
<sequence length="195" mass="20614">MAVLSTVGCSRSADTVESRTSTQPSPSLGTAAMRLDKPERLLGRWNESVDRRLIGLAEKNMGFFKGFVRGEPTSAVGTAYVAAKEHYSPELGVYRDDDRFILLSGVSGTVTAPDAVLDAVFAGLTAVDDVEPVPSGPLGGKARCGVGRSKDLRIDVCVWASAQSLGMIHFGGLTGADDPGEKFRQIRSQTEHSAG</sequence>
<reference evidence="3" key="1">
    <citation type="journal article" date="2019" name="Int. J. Syst. Evol. Microbiol.">
        <title>The Global Catalogue of Microorganisms (GCM) 10K type strain sequencing project: providing services to taxonomists for standard genome sequencing and annotation.</title>
        <authorList>
            <consortium name="The Broad Institute Genomics Platform"/>
            <consortium name="The Broad Institute Genome Sequencing Center for Infectious Disease"/>
            <person name="Wu L."/>
            <person name="Ma J."/>
        </authorList>
    </citation>
    <scope>NUCLEOTIDE SEQUENCE [LARGE SCALE GENOMIC DNA]</scope>
    <source>
        <strain evidence="3">CGMCC 4.7173</strain>
    </source>
</reference>
<feature type="region of interest" description="Disordered" evidence="1">
    <location>
        <begin position="1"/>
        <end position="30"/>
    </location>
</feature>
<proteinExistence type="predicted"/>
<comment type="caution">
    <text evidence="2">The sequence shown here is derived from an EMBL/GenBank/DDBJ whole genome shotgun (WGS) entry which is preliminary data.</text>
</comment>
<name>A0ABW1HGG7_9ACTN</name>
<dbReference type="Proteomes" id="UP001596207">
    <property type="component" value="Unassembled WGS sequence"/>
</dbReference>
<evidence type="ECO:0000313" key="3">
    <source>
        <dbReference type="Proteomes" id="UP001596207"/>
    </source>
</evidence>
<accession>A0ABW1HGG7</accession>
<dbReference type="EMBL" id="JBHSQQ010000010">
    <property type="protein sequence ID" value="MFC5940596.1"/>
    <property type="molecule type" value="Genomic_DNA"/>
</dbReference>